<proteinExistence type="predicted"/>
<dbReference type="EMBL" id="BKCJ011367550">
    <property type="protein sequence ID" value="GFD26285.1"/>
    <property type="molecule type" value="Genomic_DNA"/>
</dbReference>
<comment type="caution">
    <text evidence="1">The sequence shown here is derived from an EMBL/GenBank/DDBJ whole genome shotgun (WGS) entry which is preliminary data.</text>
</comment>
<dbReference type="AlphaFoldDB" id="A0A699UTP1"/>
<sequence>HTLLLLYRNFDNAFGLNYTTGLVNRLRFIGRFFDRKPLAEKEVLRNDDRELVLLTAAAYRKVELETLLLPGWLHEVLAVAFCHDYTKLAGVEVITEGDYTYEDVERYVLGKGTALVEIKKFLGAGNRDDLGTDVAELNDAPGTGPLAGNVQVPVKLPGV</sequence>
<accession>A0A699UTP1</accession>
<organism evidence="1">
    <name type="scientific">Tanacetum cinerariifolium</name>
    <name type="common">Dalmatian daisy</name>
    <name type="synonym">Chrysanthemum cinerariifolium</name>
    <dbReference type="NCBI Taxonomy" id="118510"/>
    <lineage>
        <taxon>Eukaryota</taxon>
        <taxon>Viridiplantae</taxon>
        <taxon>Streptophyta</taxon>
        <taxon>Embryophyta</taxon>
        <taxon>Tracheophyta</taxon>
        <taxon>Spermatophyta</taxon>
        <taxon>Magnoliopsida</taxon>
        <taxon>eudicotyledons</taxon>
        <taxon>Gunneridae</taxon>
        <taxon>Pentapetalae</taxon>
        <taxon>asterids</taxon>
        <taxon>campanulids</taxon>
        <taxon>Asterales</taxon>
        <taxon>Asteraceae</taxon>
        <taxon>Asteroideae</taxon>
        <taxon>Anthemideae</taxon>
        <taxon>Anthemidinae</taxon>
        <taxon>Tanacetum</taxon>
    </lineage>
</organism>
<feature type="non-terminal residue" evidence="1">
    <location>
        <position position="1"/>
    </location>
</feature>
<evidence type="ECO:0000313" key="1">
    <source>
        <dbReference type="EMBL" id="GFD26285.1"/>
    </source>
</evidence>
<protein>
    <submittedName>
        <fullName evidence="1">Uncharacterized protein</fullName>
    </submittedName>
</protein>
<feature type="non-terminal residue" evidence="1">
    <location>
        <position position="159"/>
    </location>
</feature>
<gene>
    <name evidence="1" type="ORF">Tci_898254</name>
</gene>
<name>A0A699UTP1_TANCI</name>
<reference evidence="1" key="1">
    <citation type="journal article" date="2019" name="Sci. Rep.">
        <title>Draft genome of Tanacetum cinerariifolium, the natural source of mosquito coil.</title>
        <authorList>
            <person name="Yamashiro T."/>
            <person name="Shiraishi A."/>
            <person name="Satake H."/>
            <person name="Nakayama K."/>
        </authorList>
    </citation>
    <scope>NUCLEOTIDE SEQUENCE</scope>
</reference>